<evidence type="ECO:0000256" key="3">
    <source>
        <dbReference type="ARBA" id="ARBA00022692"/>
    </source>
</evidence>
<keyword evidence="3" id="KW-0812">Transmembrane</keyword>
<keyword evidence="9" id="KW-1185">Reference proteome</keyword>
<dbReference type="InterPro" id="IPR001107">
    <property type="entry name" value="Band_7"/>
</dbReference>
<evidence type="ECO:0000256" key="2">
    <source>
        <dbReference type="ARBA" id="ARBA00007862"/>
    </source>
</evidence>
<dbReference type="EMBL" id="CP043312">
    <property type="protein sequence ID" value="QEK39430.1"/>
    <property type="molecule type" value="Genomic_DNA"/>
</dbReference>
<keyword evidence="5" id="KW-0472">Membrane</keyword>
<evidence type="ECO:0000256" key="4">
    <source>
        <dbReference type="ARBA" id="ARBA00022989"/>
    </source>
</evidence>
<dbReference type="PRINTS" id="PR00721">
    <property type="entry name" value="STOMATIN"/>
</dbReference>
<dbReference type="GO" id="GO:0016020">
    <property type="term" value="C:membrane"/>
    <property type="evidence" value="ECO:0007669"/>
    <property type="project" value="UniProtKB-SubCell"/>
</dbReference>
<dbReference type="KEGG" id="snay:FZC37_00540"/>
<dbReference type="PANTHER" id="PTHR42911:SF1">
    <property type="entry name" value="MODULATOR OF FTSH PROTEASE HFLC"/>
    <property type="match status" value="1"/>
</dbReference>
<dbReference type="GO" id="GO:0006508">
    <property type="term" value="P:proteolysis"/>
    <property type="evidence" value="ECO:0007669"/>
    <property type="project" value="UniProtKB-KW"/>
</dbReference>
<proteinExistence type="inferred from homology"/>
<evidence type="ECO:0000313" key="8">
    <source>
        <dbReference type="EMBL" id="QEK39430.1"/>
    </source>
</evidence>
<evidence type="ECO:0000259" key="7">
    <source>
        <dbReference type="SMART" id="SM00244"/>
    </source>
</evidence>
<dbReference type="Proteomes" id="UP000323844">
    <property type="component" value="Chromosome"/>
</dbReference>
<dbReference type="OrthoDB" id="9812991at2"/>
<comment type="function">
    <text evidence="6">HflC and HflK could regulate a protease.</text>
</comment>
<dbReference type="PIRSF" id="PIRSF005651">
    <property type="entry name" value="HflC"/>
    <property type="match status" value="1"/>
</dbReference>
<dbReference type="SMART" id="SM00244">
    <property type="entry name" value="PHB"/>
    <property type="match status" value="1"/>
</dbReference>
<name>A0A5C0UI52_9RICK</name>
<evidence type="ECO:0000256" key="1">
    <source>
        <dbReference type="ARBA" id="ARBA00004167"/>
    </source>
</evidence>
<comment type="similarity">
    <text evidence="2 6">Belongs to the band 7/mec-2 family. HflC subfamily.</text>
</comment>
<keyword evidence="8" id="KW-0645">Protease</keyword>
<dbReference type="InterPro" id="IPR036013">
    <property type="entry name" value="Band_7/SPFH_dom_sf"/>
</dbReference>
<dbReference type="Pfam" id="PF01145">
    <property type="entry name" value="Band_7"/>
    <property type="match status" value="1"/>
</dbReference>
<gene>
    <name evidence="8" type="ORF">FZC37_00540</name>
</gene>
<reference evidence="8 9" key="1">
    <citation type="submission" date="2019-08" db="EMBL/GenBank/DDBJ databases">
        <title>Highly reduced genomes of protist endosymbionts show evolutionary convergence.</title>
        <authorList>
            <person name="George E."/>
            <person name="Husnik F."/>
            <person name="Tashyreva D."/>
            <person name="Prokopchuk G."/>
            <person name="Horak A."/>
            <person name="Kwong W.K."/>
            <person name="Lukes J."/>
            <person name="Keeling P.J."/>
        </authorList>
    </citation>
    <scope>NUCLEOTIDE SEQUENCE [LARGE SCALE GENOMIC DNA]</scope>
    <source>
        <strain evidence="8">1621</strain>
    </source>
</reference>
<evidence type="ECO:0000256" key="6">
    <source>
        <dbReference type="PIRNR" id="PIRNR005651"/>
    </source>
</evidence>
<evidence type="ECO:0000313" key="9">
    <source>
        <dbReference type="Proteomes" id="UP000323844"/>
    </source>
</evidence>
<keyword evidence="4" id="KW-1133">Transmembrane helix</keyword>
<keyword evidence="8" id="KW-0378">Hydrolase</keyword>
<protein>
    <recommendedName>
        <fullName evidence="6">Protein HflC</fullName>
    </recommendedName>
</protein>
<accession>A0A5C0UI52</accession>
<dbReference type="SUPFAM" id="SSF117892">
    <property type="entry name" value="Band 7/SPFH domain"/>
    <property type="match status" value="1"/>
</dbReference>
<feature type="domain" description="Band 7" evidence="7">
    <location>
        <begin position="26"/>
        <end position="188"/>
    </location>
</feature>
<comment type="subcellular location">
    <subcellularLocation>
        <location evidence="1">Membrane</location>
        <topology evidence="1">Single-pass membrane protein</topology>
    </subcellularLocation>
</comment>
<dbReference type="RefSeq" id="WP_148951791.1">
    <property type="nucleotide sequence ID" value="NZ_CP043312.1"/>
</dbReference>
<evidence type="ECO:0000256" key="5">
    <source>
        <dbReference type="ARBA" id="ARBA00023136"/>
    </source>
</evidence>
<organism evidence="8 9">
    <name type="scientific">Candidatus Sneabacter namystus</name>
    <dbReference type="NCBI Taxonomy" id="2601646"/>
    <lineage>
        <taxon>Bacteria</taxon>
        <taxon>Pseudomonadati</taxon>
        <taxon>Pseudomonadota</taxon>
        <taxon>Alphaproteobacteria</taxon>
        <taxon>Rickettsiales</taxon>
        <taxon>Rickettsiaceae</taxon>
        <taxon>Rickettsieae</taxon>
        <taxon>Candidatus Sneabacter</taxon>
    </lineage>
</organism>
<dbReference type="Gene3D" id="3.30.479.30">
    <property type="entry name" value="Band 7 domain"/>
    <property type="match status" value="1"/>
</dbReference>
<dbReference type="InterPro" id="IPR010200">
    <property type="entry name" value="HflC"/>
</dbReference>
<dbReference type="CDD" id="cd03405">
    <property type="entry name" value="SPFH_HflC"/>
    <property type="match status" value="1"/>
</dbReference>
<sequence length="290" mass="32898">MYKFPQKKALTILPLSFFFALIALFNSVTIVDERQTAVIFEFGRVVREVTNPGITLKIPVLQSVVFYDKRIVGIPVEAQELTASDSKRVIVDAIAYLKIISPKTFYKSVNSVQNSKIRVKSRLESSLRKVIGKNPLISLLSSQRSQMMLEISSILSEELKDLGMEVIDVRISRADLPQENSVAICRRMQTSREQEARKIRAEGSAEAARIIADADKETRVCIAQAKMQNNLIKGEGEAKASEIYNNAYSQDPDFFRFYKAMNTYKRSFSRDTKFFVSTKSDFMKFSKLGD</sequence>
<dbReference type="AlphaFoldDB" id="A0A5C0UI52"/>
<dbReference type="PANTHER" id="PTHR42911">
    <property type="entry name" value="MODULATOR OF FTSH PROTEASE HFLC"/>
    <property type="match status" value="1"/>
</dbReference>
<dbReference type="InterPro" id="IPR001972">
    <property type="entry name" value="Stomatin_HflK_fam"/>
</dbReference>
<dbReference type="GO" id="GO:0008233">
    <property type="term" value="F:peptidase activity"/>
    <property type="evidence" value="ECO:0007669"/>
    <property type="project" value="UniProtKB-KW"/>
</dbReference>